<dbReference type="AlphaFoldDB" id="A0A0G1PMY0"/>
<name>A0A0G1PMY0_9BACT</name>
<protein>
    <submittedName>
        <fullName evidence="3">Uncharacterized protein</fullName>
    </submittedName>
</protein>
<keyword evidence="1" id="KW-0853">WD repeat</keyword>
<dbReference type="EMBL" id="LCMG01000003">
    <property type="protein sequence ID" value="KKU34144.1"/>
    <property type="molecule type" value="Genomic_DNA"/>
</dbReference>
<dbReference type="SUPFAM" id="SSF82171">
    <property type="entry name" value="DPP6 N-terminal domain-like"/>
    <property type="match status" value="1"/>
</dbReference>
<evidence type="ECO:0000256" key="1">
    <source>
        <dbReference type="ARBA" id="ARBA00022574"/>
    </source>
</evidence>
<dbReference type="Pfam" id="PF07676">
    <property type="entry name" value="PD40"/>
    <property type="match status" value="1"/>
</dbReference>
<dbReference type="InterPro" id="IPR015943">
    <property type="entry name" value="WD40/YVTN_repeat-like_dom_sf"/>
</dbReference>
<organism evidence="3 4">
    <name type="scientific">Candidatus Uhrbacteria bacterium GW2011_GWF2_46_218</name>
    <dbReference type="NCBI Taxonomy" id="1619001"/>
    <lineage>
        <taxon>Bacteria</taxon>
        <taxon>Candidatus Uhriibacteriota</taxon>
    </lineage>
</organism>
<dbReference type="Proteomes" id="UP000034705">
    <property type="component" value="Unassembled WGS sequence"/>
</dbReference>
<sequence>MTGVPPLVIPDPTLSLYIECVRGPIFSCNGQYLAGIERTAGERNFVHIRKIGDGNFVERFLYPIQQEIICIAFSPRDPQIIAMAIENNVFFCTIRDESGLECFETISHEYHIASFGFFPDGTSILIVSRYGSMRVVSMKEKKRSAHLRYRGIVRGTLMAQNGESFLCFKGDGTVSVNKRLIWNWWREKQLCATRNDWDTETIALSPNGRTLAFKSGDAELTVMDLKEKKSHTIKLGLHRNFSIQVIAFTSCGRFLLVGTQKVLRVIDLLTRKIIKSIQKFSQISSIVCSPNGRYVVVYGVAHGEHYPGFGILDFGKCQLGTLSEEEEALLI</sequence>
<evidence type="ECO:0000313" key="3">
    <source>
        <dbReference type="EMBL" id="KKU34144.1"/>
    </source>
</evidence>
<reference evidence="3 4" key="1">
    <citation type="journal article" date="2015" name="Nature">
        <title>rRNA introns, odd ribosomes, and small enigmatic genomes across a large radiation of phyla.</title>
        <authorList>
            <person name="Brown C.T."/>
            <person name="Hug L.A."/>
            <person name="Thomas B.C."/>
            <person name="Sharon I."/>
            <person name="Castelle C.J."/>
            <person name="Singh A."/>
            <person name="Wilkins M.J."/>
            <person name="Williams K.H."/>
            <person name="Banfield J.F."/>
        </authorList>
    </citation>
    <scope>NUCLEOTIDE SEQUENCE [LARGE SCALE GENOMIC DNA]</scope>
</reference>
<accession>A0A0G1PMY0</accession>
<dbReference type="InterPro" id="IPR011659">
    <property type="entry name" value="WD40"/>
</dbReference>
<dbReference type="PANTHER" id="PTHR22838:SF0">
    <property type="entry name" value="WD REPEAT-CONTAINING PROTEIN 26"/>
    <property type="match status" value="1"/>
</dbReference>
<evidence type="ECO:0000313" key="4">
    <source>
        <dbReference type="Proteomes" id="UP000034705"/>
    </source>
</evidence>
<keyword evidence="2" id="KW-0677">Repeat</keyword>
<gene>
    <name evidence="3" type="ORF">UX45_C0003G0035</name>
</gene>
<proteinExistence type="predicted"/>
<dbReference type="Gene3D" id="2.130.10.10">
    <property type="entry name" value="YVTN repeat-like/Quinoprotein amine dehydrogenase"/>
    <property type="match status" value="2"/>
</dbReference>
<comment type="caution">
    <text evidence="3">The sequence shown here is derived from an EMBL/GenBank/DDBJ whole genome shotgun (WGS) entry which is preliminary data.</text>
</comment>
<dbReference type="InterPro" id="IPR051350">
    <property type="entry name" value="WD_repeat-ST_regulator"/>
</dbReference>
<dbReference type="PANTHER" id="PTHR22838">
    <property type="entry name" value="WD REPEAT PROTEIN 26-RELATED"/>
    <property type="match status" value="1"/>
</dbReference>
<evidence type="ECO:0000256" key="2">
    <source>
        <dbReference type="ARBA" id="ARBA00022737"/>
    </source>
</evidence>